<keyword evidence="2" id="KW-1185">Reference proteome</keyword>
<gene>
    <name evidence="1" type="ORF">BGT96224V316_LOCUS7719</name>
</gene>
<dbReference type="Proteomes" id="UP000324639">
    <property type="component" value="Chromosome Bgt_-10"/>
</dbReference>
<reference evidence="1 2" key="1">
    <citation type="submission" date="2018-08" db="EMBL/GenBank/DDBJ databases">
        <authorList>
            <person name="Muller C M."/>
        </authorList>
    </citation>
    <scope>NUCLEOTIDE SEQUENCE [LARGE SCALE GENOMIC DNA]</scope>
</reference>
<organism evidence="1 2">
    <name type="scientific">Blumeria graminis f. sp. tritici</name>
    <dbReference type="NCBI Taxonomy" id="62690"/>
    <lineage>
        <taxon>Eukaryota</taxon>
        <taxon>Fungi</taxon>
        <taxon>Dikarya</taxon>
        <taxon>Ascomycota</taxon>
        <taxon>Pezizomycotina</taxon>
        <taxon>Leotiomycetes</taxon>
        <taxon>Erysiphales</taxon>
        <taxon>Erysiphaceae</taxon>
        <taxon>Blumeria</taxon>
    </lineage>
</organism>
<proteinExistence type="predicted"/>
<accession>A0A9X9MP26</accession>
<name>A0A9X9MP26_BLUGR</name>
<dbReference type="EMBL" id="LR026993">
    <property type="protein sequence ID" value="VDB94544.1"/>
    <property type="molecule type" value="Genomic_DNA"/>
</dbReference>
<protein>
    <submittedName>
        <fullName evidence="1">Bgt-20855</fullName>
    </submittedName>
</protein>
<evidence type="ECO:0000313" key="2">
    <source>
        <dbReference type="Proteomes" id="UP000324639"/>
    </source>
</evidence>
<sequence>MGQNPSLLTHDLFSSLQIYIASYFLAGDEQWLTRQNSVFNQDNSLIGR</sequence>
<dbReference type="AlphaFoldDB" id="A0A9X9MP26"/>
<evidence type="ECO:0000313" key="1">
    <source>
        <dbReference type="EMBL" id="VDB94544.1"/>
    </source>
</evidence>